<gene>
    <name evidence="1" type="ORF">C6Y14_34900</name>
</gene>
<dbReference type="OrthoDB" id="4323050at2"/>
<reference evidence="1 2" key="1">
    <citation type="submission" date="2018-03" db="EMBL/GenBank/DDBJ databases">
        <title>Streptomyces dioscori sp. nov., a novel endophytic actinobacterium isolated from bulbil of Dioscorea bulbifera L.</title>
        <authorList>
            <person name="Zhikuan W."/>
        </authorList>
    </citation>
    <scope>NUCLEOTIDE SEQUENCE [LARGE SCALE GENOMIC DNA]</scope>
    <source>
        <strain evidence="1 2">A217</strain>
    </source>
</reference>
<evidence type="ECO:0000313" key="2">
    <source>
        <dbReference type="Proteomes" id="UP000240429"/>
    </source>
</evidence>
<evidence type="ECO:0000313" key="1">
    <source>
        <dbReference type="EMBL" id="PSM38901.1"/>
    </source>
</evidence>
<name>A0A2P8PY52_9ACTN</name>
<dbReference type="AlphaFoldDB" id="A0A2P8PY52"/>
<sequence length="163" mass="18669">MCRNVPNRPEVAKVFSSALPEASRYDFEQTWRPDADWGFRSRCGIRDENDNALFYLDAKAGPDKSWQEWIKTHIPRNSGGKFDYFNVGLKGIYNSKFAAIWVPCYAHEKTSKSRYNMTVFADALKPLDASDKEAREILKDLATDFARQAHKDAKCDLPSKLPN</sequence>
<accession>A0A2P8PY52</accession>
<proteinExistence type="predicted"/>
<protein>
    <submittedName>
        <fullName evidence="1">Uncharacterized protein</fullName>
    </submittedName>
</protein>
<organism evidence="1 2">
    <name type="scientific">Streptomyces dioscori</name>
    <dbReference type="NCBI Taxonomy" id="2109333"/>
    <lineage>
        <taxon>Bacteria</taxon>
        <taxon>Bacillati</taxon>
        <taxon>Actinomycetota</taxon>
        <taxon>Actinomycetes</taxon>
        <taxon>Kitasatosporales</taxon>
        <taxon>Streptomycetaceae</taxon>
        <taxon>Streptomyces</taxon>
        <taxon>Streptomyces aurantiacus group</taxon>
    </lineage>
</organism>
<keyword evidence="2" id="KW-1185">Reference proteome</keyword>
<dbReference type="EMBL" id="PYBJ01000028">
    <property type="protein sequence ID" value="PSM38901.1"/>
    <property type="molecule type" value="Genomic_DNA"/>
</dbReference>
<dbReference type="Proteomes" id="UP000240429">
    <property type="component" value="Unassembled WGS sequence"/>
</dbReference>
<comment type="caution">
    <text evidence="1">The sequence shown here is derived from an EMBL/GenBank/DDBJ whole genome shotgun (WGS) entry which is preliminary data.</text>
</comment>